<dbReference type="InterPro" id="IPR002557">
    <property type="entry name" value="Chitin-bd_dom"/>
</dbReference>
<dbReference type="GO" id="GO:0005576">
    <property type="term" value="C:extracellular region"/>
    <property type="evidence" value="ECO:0007669"/>
    <property type="project" value="InterPro"/>
</dbReference>
<evidence type="ECO:0000313" key="3">
    <source>
        <dbReference type="EMBL" id="KRF99856.1"/>
    </source>
</evidence>
<evidence type="ECO:0000256" key="1">
    <source>
        <dbReference type="SAM" id="MobiDB-lite"/>
    </source>
</evidence>
<dbReference type="AlphaFoldDB" id="A0A0Q9X4V2"/>
<evidence type="ECO:0000313" key="4">
    <source>
        <dbReference type="Proteomes" id="UP000007798"/>
    </source>
</evidence>
<dbReference type="SUPFAM" id="SSF57625">
    <property type="entry name" value="Invertebrate chitin-binding proteins"/>
    <property type="match status" value="1"/>
</dbReference>
<dbReference type="FunCoup" id="A0A0Q9X4V2">
    <property type="interactions" value="1"/>
</dbReference>
<feature type="domain" description="Chitin-binding type-2" evidence="2">
    <location>
        <begin position="61"/>
        <end position="125"/>
    </location>
</feature>
<accession>A0A0Q9X4V2</accession>
<protein>
    <recommendedName>
        <fullName evidence="2">Chitin-binding type-2 domain-containing protein</fullName>
    </recommendedName>
</protein>
<evidence type="ECO:0000259" key="2">
    <source>
        <dbReference type="PROSITE" id="PS50940"/>
    </source>
</evidence>
<dbReference type="InterPro" id="IPR036508">
    <property type="entry name" value="Chitin-bd_dom_sf"/>
</dbReference>
<sequence>MTEWNSSIDHRVSNTSPSQIRGNIRSNKMKAVLFVVATLMAVSIHAQSCNVPEYENAIDTPIGCIEGYPNLKLPNYENPGSYYTCTDKKANTTGLVVCSEGTYFSYPLQRCASCKEYIPTVRCHGLTINVTCVPINGTSVSTTTVSTTVKDDSTESGSSSSTTTTTTTTTTTEAPGESSTTTTTKATTTTTSAPTPPTADETTTTTASDDSVVTPSGTTIAVPGPPSPADSDVPSPETPVPTAPVIVDEPPTPSS</sequence>
<dbReference type="EMBL" id="CH964272">
    <property type="protein sequence ID" value="KRF99856.1"/>
    <property type="molecule type" value="Genomic_DNA"/>
</dbReference>
<dbReference type="Proteomes" id="UP000007798">
    <property type="component" value="Unassembled WGS sequence"/>
</dbReference>
<reference evidence="3 4" key="1">
    <citation type="journal article" date="2007" name="Nature">
        <title>Evolution of genes and genomes on the Drosophila phylogeny.</title>
        <authorList>
            <consortium name="Drosophila 12 Genomes Consortium"/>
            <person name="Clark A.G."/>
            <person name="Eisen M.B."/>
            <person name="Smith D.R."/>
            <person name="Bergman C.M."/>
            <person name="Oliver B."/>
            <person name="Markow T.A."/>
            <person name="Kaufman T.C."/>
            <person name="Kellis M."/>
            <person name="Gelbart W."/>
            <person name="Iyer V.N."/>
            <person name="Pollard D.A."/>
            <person name="Sackton T.B."/>
            <person name="Larracuente A.M."/>
            <person name="Singh N.D."/>
            <person name="Abad J.P."/>
            <person name="Abt D.N."/>
            <person name="Adryan B."/>
            <person name="Aguade M."/>
            <person name="Akashi H."/>
            <person name="Anderson W.W."/>
            <person name="Aquadro C.F."/>
            <person name="Ardell D.H."/>
            <person name="Arguello R."/>
            <person name="Artieri C.G."/>
            <person name="Barbash D.A."/>
            <person name="Barker D."/>
            <person name="Barsanti P."/>
            <person name="Batterham P."/>
            <person name="Batzoglou S."/>
            <person name="Begun D."/>
            <person name="Bhutkar A."/>
            <person name="Blanco E."/>
            <person name="Bosak S.A."/>
            <person name="Bradley R.K."/>
            <person name="Brand A.D."/>
            <person name="Brent M.R."/>
            <person name="Brooks A.N."/>
            <person name="Brown R.H."/>
            <person name="Butlin R.K."/>
            <person name="Caggese C."/>
            <person name="Calvi B.R."/>
            <person name="Bernardo de Carvalho A."/>
            <person name="Caspi A."/>
            <person name="Castrezana S."/>
            <person name="Celniker S.E."/>
            <person name="Chang J.L."/>
            <person name="Chapple C."/>
            <person name="Chatterji S."/>
            <person name="Chinwalla A."/>
            <person name="Civetta A."/>
            <person name="Clifton S.W."/>
            <person name="Comeron J.M."/>
            <person name="Costello J.C."/>
            <person name="Coyne J.A."/>
            <person name="Daub J."/>
            <person name="David R.G."/>
            <person name="Delcher A.L."/>
            <person name="Delehaunty K."/>
            <person name="Do C.B."/>
            <person name="Ebling H."/>
            <person name="Edwards K."/>
            <person name="Eickbush T."/>
            <person name="Evans J.D."/>
            <person name="Filipski A."/>
            <person name="Findeiss S."/>
            <person name="Freyhult E."/>
            <person name="Fulton L."/>
            <person name="Fulton R."/>
            <person name="Garcia A.C."/>
            <person name="Gardiner A."/>
            <person name="Garfield D.A."/>
            <person name="Garvin B.E."/>
            <person name="Gibson G."/>
            <person name="Gilbert D."/>
            <person name="Gnerre S."/>
            <person name="Godfrey J."/>
            <person name="Good R."/>
            <person name="Gotea V."/>
            <person name="Gravely B."/>
            <person name="Greenberg A.J."/>
            <person name="Griffiths-Jones S."/>
            <person name="Gross S."/>
            <person name="Guigo R."/>
            <person name="Gustafson E.A."/>
            <person name="Haerty W."/>
            <person name="Hahn M.W."/>
            <person name="Halligan D.L."/>
            <person name="Halpern A.L."/>
            <person name="Halter G.M."/>
            <person name="Han M.V."/>
            <person name="Heger A."/>
            <person name="Hillier L."/>
            <person name="Hinrichs A.S."/>
            <person name="Holmes I."/>
            <person name="Hoskins R.A."/>
            <person name="Hubisz M.J."/>
            <person name="Hultmark D."/>
            <person name="Huntley M.A."/>
            <person name="Jaffe D.B."/>
            <person name="Jagadeeshan S."/>
            <person name="Jeck W.R."/>
            <person name="Johnson J."/>
            <person name="Jones C.D."/>
            <person name="Jordan W.C."/>
            <person name="Karpen G.H."/>
            <person name="Kataoka E."/>
            <person name="Keightley P.D."/>
            <person name="Kheradpour P."/>
            <person name="Kirkness E.F."/>
            <person name="Koerich L.B."/>
            <person name="Kristiansen K."/>
            <person name="Kudrna D."/>
            <person name="Kulathinal R.J."/>
            <person name="Kumar S."/>
            <person name="Kwok R."/>
            <person name="Lander E."/>
            <person name="Langley C.H."/>
            <person name="Lapoint R."/>
            <person name="Lazzaro B.P."/>
            <person name="Lee S.J."/>
            <person name="Levesque L."/>
            <person name="Li R."/>
            <person name="Lin C.F."/>
            <person name="Lin M.F."/>
            <person name="Lindblad-Toh K."/>
            <person name="Llopart A."/>
            <person name="Long M."/>
            <person name="Low L."/>
            <person name="Lozovsky E."/>
            <person name="Lu J."/>
            <person name="Luo M."/>
            <person name="Machado C.A."/>
            <person name="Makalowski W."/>
            <person name="Marzo M."/>
            <person name="Matsuda M."/>
            <person name="Matzkin L."/>
            <person name="McAllister B."/>
            <person name="McBride C.S."/>
            <person name="McKernan B."/>
            <person name="McKernan K."/>
            <person name="Mendez-Lago M."/>
            <person name="Minx P."/>
            <person name="Mollenhauer M.U."/>
            <person name="Montooth K."/>
            <person name="Mount S.M."/>
            <person name="Mu X."/>
            <person name="Myers E."/>
            <person name="Negre B."/>
            <person name="Newfeld S."/>
            <person name="Nielsen R."/>
            <person name="Noor M.A."/>
            <person name="O'Grady P."/>
            <person name="Pachter L."/>
            <person name="Papaceit M."/>
            <person name="Parisi M.J."/>
            <person name="Parisi M."/>
            <person name="Parts L."/>
            <person name="Pedersen J.S."/>
            <person name="Pesole G."/>
            <person name="Phillippy A.M."/>
            <person name="Ponting C.P."/>
            <person name="Pop M."/>
            <person name="Porcelli D."/>
            <person name="Powell J.R."/>
            <person name="Prohaska S."/>
            <person name="Pruitt K."/>
            <person name="Puig M."/>
            <person name="Quesneville H."/>
            <person name="Ram K.R."/>
            <person name="Rand D."/>
            <person name="Rasmussen M.D."/>
            <person name="Reed L.K."/>
            <person name="Reenan R."/>
            <person name="Reily A."/>
            <person name="Remington K.A."/>
            <person name="Rieger T.T."/>
            <person name="Ritchie M.G."/>
            <person name="Robin C."/>
            <person name="Rogers Y.H."/>
            <person name="Rohde C."/>
            <person name="Rozas J."/>
            <person name="Rubenfield M.J."/>
            <person name="Ruiz A."/>
            <person name="Russo S."/>
            <person name="Salzberg S.L."/>
            <person name="Sanchez-Gracia A."/>
            <person name="Saranga D.J."/>
            <person name="Sato H."/>
            <person name="Schaeffer S.W."/>
            <person name="Schatz M.C."/>
            <person name="Schlenke T."/>
            <person name="Schwartz R."/>
            <person name="Segarra C."/>
            <person name="Singh R.S."/>
            <person name="Sirot L."/>
            <person name="Sirota M."/>
            <person name="Sisneros N.B."/>
            <person name="Smith C.D."/>
            <person name="Smith T.F."/>
            <person name="Spieth J."/>
            <person name="Stage D.E."/>
            <person name="Stark A."/>
            <person name="Stephan W."/>
            <person name="Strausberg R.L."/>
            <person name="Strempel S."/>
            <person name="Sturgill D."/>
            <person name="Sutton G."/>
            <person name="Sutton G.G."/>
            <person name="Tao W."/>
            <person name="Teichmann S."/>
            <person name="Tobari Y.N."/>
            <person name="Tomimura Y."/>
            <person name="Tsolas J.M."/>
            <person name="Valente V.L."/>
            <person name="Venter E."/>
            <person name="Venter J.C."/>
            <person name="Vicario S."/>
            <person name="Vieira F.G."/>
            <person name="Vilella A.J."/>
            <person name="Villasante A."/>
            <person name="Walenz B."/>
            <person name="Wang J."/>
            <person name="Wasserman M."/>
            <person name="Watts T."/>
            <person name="Wilson D."/>
            <person name="Wilson R.K."/>
            <person name="Wing R.A."/>
            <person name="Wolfner M.F."/>
            <person name="Wong A."/>
            <person name="Wong G.K."/>
            <person name="Wu C.I."/>
            <person name="Wu G."/>
            <person name="Yamamoto D."/>
            <person name="Yang H.P."/>
            <person name="Yang S.P."/>
            <person name="Yorke J.A."/>
            <person name="Yoshida K."/>
            <person name="Zdobnov E."/>
            <person name="Zhang P."/>
            <person name="Zhang Y."/>
            <person name="Zimin A.V."/>
            <person name="Baldwin J."/>
            <person name="Abdouelleil A."/>
            <person name="Abdulkadir J."/>
            <person name="Abebe A."/>
            <person name="Abera B."/>
            <person name="Abreu J."/>
            <person name="Acer S.C."/>
            <person name="Aftuck L."/>
            <person name="Alexander A."/>
            <person name="An P."/>
            <person name="Anderson E."/>
            <person name="Anderson S."/>
            <person name="Arachi H."/>
            <person name="Azer M."/>
            <person name="Bachantsang P."/>
            <person name="Barry A."/>
            <person name="Bayul T."/>
            <person name="Berlin A."/>
            <person name="Bessette D."/>
            <person name="Bloom T."/>
            <person name="Blye J."/>
            <person name="Boguslavskiy L."/>
            <person name="Bonnet C."/>
            <person name="Boukhgalter B."/>
            <person name="Bourzgui I."/>
            <person name="Brown A."/>
            <person name="Cahill P."/>
            <person name="Channer S."/>
            <person name="Cheshatsang Y."/>
            <person name="Chuda L."/>
            <person name="Citroen M."/>
            <person name="Collymore A."/>
            <person name="Cooke P."/>
            <person name="Costello M."/>
            <person name="D'Aco K."/>
            <person name="Daza R."/>
            <person name="De Haan G."/>
            <person name="DeGray S."/>
            <person name="DeMaso C."/>
            <person name="Dhargay N."/>
            <person name="Dooley K."/>
            <person name="Dooley E."/>
            <person name="Doricent M."/>
            <person name="Dorje P."/>
            <person name="Dorjee K."/>
            <person name="Dupes A."/>
            <person name="Elong R."/>
            <person name="Falk J."/>
            <person name="Farina A."/>
            <person name="Faro S."/>
            <person name="Ferguson D."/>
            <person name="Fisher S."/>
            <person name="Foley C.D."/>
            <person name="Franke A."/>
            <person name="Friedrich D."/>
            <person name="Gadbois L."/>
            <person name="Gearin G."/>
            <person name="Gearin C.R."/>
            <person name="Giannoukos G."/>
            <person name="Goode T."/>
            <person name="Graham J."/>
            <person name="Grandbois E."/>
            <person name="Grewal S."/>
            <person name="Gyaltsen K."/>
            <person name="Hafez N."/>
            <person name="Hagos B."/>
            <person name="Hall J."/>
            <person name="Henson C."/>
            <person name="Hollinger A."/>
            <person name="Honan T."/>
            <person name="Huard M.D."/>
            <person name="Hughes L."/>
            <person name="Hurhula B."/>
            <person name="Husby M.E."/>
            <person name="Kamat A."/>
            <person name="Kanga B."/>
            <person name="Kashin S."/>
            <person name="Khazanovich D."/>
            <person name="Kisner P."/>
            <person name="Lance K."/>
            <person name="Lara M."/>
            <person name="Lee W."/>
            <person name="Lennon N."/>
            <person name="Letendre F."/>
            <person name="LeVine R."/>
            <person name="Lipovsky A."/>
            <person name="Liu X."/>
            <person name="Liu J."/>
            <person name="Liu S."/>
            <person name="Lokyitsang T."/>
            <person name="Lokyitsang Y."/>
            <person name="Lubonja R."/>
            <person name="Lui A."/>
            <person name="MacDonald P."/>
            <person name="Magnisalis V."/>
            <person name="Maru K."/>
            <person name="Matthews C."/>
            <person name="McCusker W."/>
            <person name="McDonough S."/>
            <person name="Mehta T."/>
            <person name="Meldrim J."/>
            <person name="Meneus L."/>
            <person name="Mihai O."/>
            <person name="Mihalev A."/>
            <person name="Mihova T."/>
            <person name="Mittelman R."/>
            <person name="Mlenga V."/>
            <person name="Montmayeur A."/>
            <person name="Mulrain L."/>
            <person name="Navidi A."/>
            <person name="Naylor J."/>
            <person name="Negash T."/>
            <person name="Nguyen T."/>
            <person name="Nguyen N."/>
            <person name="Nicol R."/>
            <person name="Norbu C."/>
            <person name="Norbu N."/>
            <person name="Novod N."/>
            <person name="O'Neill B."/>
            <person name="Osman S."/>
            <person name="Markiewicz E."/>
            <person name="Oyono O.L."/>
            <person name="Patti C."/>
            <person name="Phunkhang P."/>
            <person name="Pierre F."/>
            <person name="Priest M."/>
            <person name="Raghuraman S."/>
            <person name="Rege F."/>
            <person name="Reyes R."/>
            <person name="Rise C."/>
            <person name="Rogov P."/>
            <person name="Ross K."/>
            <person name="Ryan E."/>
            <person name="Settipalli S."/>
            <person name="Shea T."/>
            <person name="Sherpa N."/>
            <person name="Shi L."/>
            <person name="Shih D."/>
            <person name="Sparrow T."/>
            <person name="Spaulding J."/>
            <person name="Stalker J."/>
            <person name="Stange-Thomann N."/>
            <person name="Stavropoulos S."/>
            <person name="Stone C."/>
            <person name="Strader C."/>
            <person name="Tesfaye S."/>
            <person name="Thomson T."/>
            <person name="Thoulutsang Y."/>
            <person name="Thoulutsang D."/>
            <person name="Topham K."/>
            <person name="Topping I."/>
            <person name="Tsamla T."/>
            <person name="Vassiliev H."/>
            <person name="Vo A."/>
            <person name="Wangchuk T."/>
            <person name="Wangdi T."/>
            <person name="Weiand M."/>
            <person name="Wilkinson J."/>
            <person name="Wilson A."/>
            <person name="Yadav S."/>
            <person name="Young G."/>
            <person name="Yu Q."/>
            <person name="Zembek L."/>
            <person name="Zhong D."/>
            <person name="Zimmer A."/>
            <person name="Zwirko Z."/>
            <person name="Jaffe D.B."/>
            <person name="Alvarez P."/>
            <person name="Brockman W."/>
            <person name="Butler J."/>
            <person name="Chin C."/>
            <person name="Gnerre S."/>
            <person name="Grabherr M."/>
            <person name="Kleber M."/>
            <person name="Mauceli E."/>
            <person name="MacCallum I."/>
        </authorList>
    </citation>
    <scope>NUCLEOTIDE SEQUENCE [LARGE SCALE GENOMIC DNA]</scope>
    <source>
        <strain evidence="4">Tucson 14030-0811.24</strain>
    </source>
</reference>
<dbReference type="PROSITE" id="PS50940">
    <property type="entry name" value="CHIT_BIND_II"/>
    <property type="match status" value="1"/>
</dbReference>
<proteinExistence type="predicted"/>
<organism evidence="3 4">
    <name type="scientific">Drosophila willistoni</name>
    <name type="common">Fruit fly</name>
    <dbReference type="NCBI Taxonomy" id="7260"/>
    <lineage>
        <taxon>Eukaryota</taxon>
        <taxon>Metazoa</taxon>
        <taxon>Ecdysozoa</taxon>
        <taxon>Arthropoda</taxon>
        <taxon>Hexapoda</taxon>
        <taxon>Insecta</taxon>
        <taxon>Pterygota</taxon>
        <taxon>Neoptera</taxon>
        <taxon>Endopterygota</taxon>
        <taxon>Diptera</taxon>
        <taxon>Brachycera</taxon>
        <taxon>Muscomorpha</taxon>
        <taxon>Ephydroidea</taxon>
        <taxon>Drosophilidae</taxon>
        <taxon>Drosophila</taxon>
        <taxon>Sophophora</taxon>
    </lineage>
</organism>
<dbReference type="OrthoDB" id="8031570at2759"/>
<dbReference type="GO" id="GO:0008061">
    <property type="term" value="F:chitin binding"/>
    <property type="evidence" value="ECO:0007669"/>
    <property type="project" value="InterPro"/>
</dbReference>
<dbReference type="STRING" id="7260.A0A0Q9X4V2"/>
<keyword evidence="4" id="KW-1185">Reference proteome</keyword>
<dbReference type="InParanoid" id="A0A0Q9X4V2"/>
<name>A0A0Q9X4V2_DROWI</name>
<gene>
    <name evidence="3" type="primary">Dwil\GK28129</name>
    <name evidence="3" type="ORF">Dwil_GK28129</name>
</gene>
<feature type="compositionally biased region" description="Low complexity" evidence="1">
    <location>
        <begin position="155"/>
        <end position="216"/>
    </location>
</feature>
<dbReference type="KEGG" id="dwi:26530131"/>
<feature type="region of interest" description="Disordered" evidence="1">
    <location>
        <begin position="1"/>
        <end position="21"/>
    </location>
</feature>
<feature type="region of interest" description="Disordered" evidence="1">
    <location>
        <begin position="141"/>
        <end position="255"/>
    </location>
</feature>